<keyword evidence="2" id="KW-1185">Reference proteome</keyword>
<proteinExistence type="predicted"/>
<gene>
    <name evidence="1" type="ORF">dnm_090350</name>
</gene>
<reference evidence="1" key="1">
    <citation type="journal article" date="2021" name="Microb. Physiol.">
        <title>Proteogenomic Insights into the Physiology of Marine, Sulfate-Reducing, Filamentous Desulfonema limicola and Desulfonema magnum.</title>
        <authorList>
            <person name="Schnaars V."/>
            <person name="Wohlbrand L."/>
            <person name="Scheve S."/>
            <person name="Hinrichs C."/>
            <person name="Reinhardt R."/>
            <person name="Rabus R."/>
        </authorList>
    </citation>
    <scope>NUCLEOTIDE SEQUENCE</scope>
    <source>
        <strain evidence="1">4be13</strain>
    </source>
</reference>
<protein>
    <submittedName>
        <fullName evidence="1">Uncharacterized protein</fullName>
    </submittedName>
</protein>
<sequence length="42" mass="5101">MIQGNRALFFFINQYPFRKGRATHLLIKAINIRGKRYSFHYL</sequence>
<evidence type="ECO:0000313" key="2">
    <source>
        <dbReference type="Proteomes" id="UP000663722"/>
    </source>
</evidence>
<evidence type="ECO:0000313" key="1">
    <source>
        <dbReference type="EMBL" id="QTA92942.1"/>
    </source>
</evidence>
<dbReference type="EMBL" id="CP061800">
    <property type="protein sequence ID" value="QTA92942.1"/>
    <property type="molecule type" value="Genomic_DNA"/>
</dbReference>
<name>A0A975BWS4_9BACT</name>
<accession>A0A975BWS4</accession>
<dbReference type="Proteomes" id="UP000663722">
    <property type="component" value="Chromosome"/>
</dbReference>
<organism evidence="1 2">
    <name type="scientific">Desulfonema magnum</name>
    <dbReference type="NCBI Taxonomy" id="45655"/>
    <lineage>
        <taxon>Bacteria</taxon>
        <taxon>Pseudomonadati</taxon>
        <taxon>Thermodesulfobacteriota</taxon>
        <taxon>Desulfobacteria</taxon>
        <taxon>Desulfobacterales</taxon>
        <taxon>Desulfococcaceae</taxon>
        <taxon>Desulfonema</taxon>
    </lineage>
</organism>
<dbReference type="AlphaFoldDB" id="A0A975BWS4"/>
<dbReference type="KEGG" id="dmm:dnm_090350"/>